<dbReference type="SUPFAM" id="SSF55729">
    <property type="entry name" value="Acyl-CoA N-acyltransferases (Nat)"/>
    <property type="match status" value="1"/>
</dbReference>
<feature type="domain" description="N-acetyltransferase" evidence="1">
    <location>
        <begin position="10"/>
        <end position="181"/>
    </location>
</feature>
<dbReference type="Pfam" id="PF13302">
    <property type="entry name" value="Acetyltransf_3"/>
    <property type="match status" value="1"/>
</dbReference>
<sequence>MSIFLETNRLTLRRFTDADEDNLVELDSDPEVMRFLSGGKPTPREEIRGRVLPVLFGYYERFEGFGFWAAEEKATGRFLGWFHFRPGKNAPRDGEIEIGYRLRRSAWGKGYATEGSRALIRKGFTELGVERVVAETMTVNLGSRRVMEKVGLRLIRTFHRDGLDAIEGFEHGVVEYALARADWERELRGVR</sequence>
<evidence type="ECO:0000313" key="2">
    <source>
        <dbReference type="EMBL" id="TMR33981.1"/>
    </source>
</evidence>
<proteinExistence type="predicted"/>
<dbReference type="EMBL" id="VCKX01000050">
    <property type="protein sequence ID" value="TMR33981.1"/>
    <property type="molecule type" value="Genomic_DNA"/>
</dbReference>
<gene>
    <name evidence="2" type="ORF">ETD85_18370</name>
</gene>
<dbReference type="RefSeq" id="WP_138690942.1">
    <property type="nucleotide sequence ID" value="NZ_JBHSAZ010000046.1"/>
</dbReference>
<dbReference type="InterPro" id="IPR000182">
    <property type="entry name" value="GNAT_dom"/>
</dbReference>
<evidence type="ECO:0000313" key="3">
    <source>
        <dbReference type="Proteomes" id="UP000306628"/>
    </source>
</evidence>
<dbReference type="PANTHER" id="PTHR43792:SF1">
    <property type="entry name" value="N-ACETYLTRANSFERASE DOMAIN-CONTAINING PROTEIN"/>
    <property type="match status" value="1"/>
</dbReference>
<dbReference type="OrthoDB" id="3533156at2"/>
<dbReference type="InterPro" id="IPR051531">
    <property type="entry name" value="N-acetyltransferase"/>
</dbReference>
<name>A0A5S4GN31_9ACTN</name>
<evidence type="ECO:0000259" key="1">
    <source>
        <dbReference type="PROSITE" id="PS51186"/>
    </source>
</evidence>
<reference evidence="2 3" key="1">
    <citation type="submission" date="2019-05" db="EMBL/GenBank/DDBJ databases">
        <title>Draft genome sequence of Nonomuraea zeae DSM 100528.</title>
        <authorList>
            <person name="Saricaoglu S."/>
            <person name="Isik K."/>
        </authorList>
    </citation>
    <scope>NUCLEOTIDE SEQUENCE [LARGE SCALE GENOMIC DNA]</scope>
    <source>
        <strain evidence="2 3">DSM 100528</strain>
    </source>
</reference>
<organism evidence="2 3">
    <name type="scientific">Nonomuraea zeae</name>
    <dbReference type="NCBI Taxonomy" id="1642303"/>
    <lineage>
        <taxon>Bacteria</taxon>
        <taxon>Bacillati</taxon>
        <taxon>Actinomycetota</taxon>
        <taxon>Actinomycetes</taxon>
        <taxon>Streptosporangiales</taxon>
        <taxon>Streptosporangiaceae</taxon>
        <taxon>Nonomuraea</taxon>
    </lineage>
</organism>
<protein>
    <submittedName>
        <fullName evidence="2">GNAT family N-acetyltransferase</fullName>
    </submittedName>
</protein>
<accession>A0A5S4GN31</accession>
<dbReference type="GO" id="GO:0016747">
    <property type="term" value="F:acyltransferase activity, transferring groups other than amino-acyl groups"/>
    <property type="evidence" value="ECO:0007669"/>
    <property type="project" value="InterPro"/>
</dbReference>
<dbReference type="AlphaFoldDB" id="A0A5S4GN31"/>
<dbReference type="Gene3D" id="3.40.630.30">
    <property type="match status" value="1"/>
</dbReference>
<dbReference type="PROSITE" id="PS51186">
    <property type="entry name" value="GNAT"/>
    <property type="match status" value="1"/>
</dbReference>
<comment type="caution">
    <text evidence="2">The sequence shown here is derived from an EMBL/GenBank/DDBJ whole genome shotgun (WGS) entry which is preliminary data.</text>
</comment>
<dbReference type="InterPro" id="IPR016181">
    <property type="entry name" value="Acyl_CoA_acyltransferase"/>
</dbReference>
<dbReference type="Proteomes" id="UP000306628">
    <property type="component" value="Unassembled WGS sequence"/>
</dbReference>
<dbReference type="PANTHER" id="PTHR43792">
    <property type="entry name" value="GNAT FAMILY, PUTATIVE (AFU_ORTHOLOGUE AFUA_3G00765)-RELATED-RELATED"/>
    <property type="match status" value="1"/>
</dbReference>
<keyword evidence="3" id="KW-1185">Reference proteome</keyword>
<keyword evidence="2" id="KW-0808">Transferase</keyword>